<evidence type="ECO:0000313" key="3">
    <source>
        <dbReference type="Proteomes" id="UP000177575"/>
    </source>
</evidence>
<dbReference type="Proteomes" id="UP000177575">
    <property type="component" value="Unassembled WGS sequence"/>
</dbReference>
<sequence length="404" mass="43173">MFHRVISIKQPDGFIIIAVSLVMTALLFLAGYMVEQSISESRISKSETSATKAYYIAEAGVNEAIYLLKNDAAWKAGFLAGTLNNQSTARNNVFDANGSYSISATSISDALVDITVTGFYSIGDQQSQRVIKTRLARATNPASTWGQSFYAGGQGGQQNGNITTERDCTINGGAIHANQDFKVTSHSALTVNDAAVNSSNNIIVNSGSELILNNSTQSEGEPNIGMPLVDFDSASATSLKNRADQVYSANAFSALPTGTTLTGITFITGEAIWNNKNLTINGILAASDDIEIDLDEGKTVTINNDENVGGGLMSKDDIIVELDDANFLLQGVIYSSKQLTIETDDNINFAVTGGIISWHLLLQGEDSGACSITYDEVLVSTPIDPVYSGSESPIIDINHWEEQY</sequence>
<feature type="transmembrane region" description="Helical" evidence="1">
    <location>
        <begin position="12"/>
        <end position="34"/>
    </location>
</feature>
<name>A0A1G2Q571_9BACT</name>
<evidence type="ECO:0008006" key="4">
    <source>
        <dbReference type="Google" id="ProtNLM"/>
    </source>
</evidence>
<evidence type="ECO:0000256" key="1">
    <source>
        <dbReference type="SAM" id="Phobius"/>
    </source>
</evidence>
<evidence type="ECO:0000313" key="2">
    <source>
        <dbReference type="EMBL" id="OHA55239.1"/>
    </source>
</evidence>
<keyword evidence="1" id="KW-0812">Transmembrane</keyword>
<reference evidence="2 3" key="1">
    <citation type="journal article" date="2016" name="Nat. Commun.">
        <title>Thousands of microbial genomes shed light on interconnected biogeochemical processes in an aquifer system.</title>
        <authorList>
            <person name="Anantharaman K."/>
            <person name="Brown C.T."/>
            <person name="Hug L.A."/>
            <person name="Sharon I."/>
            <person name="Castelle C.J."/>
            <person name="Probst A.J."/>
            <person name="Thomas B.C."/>
            <person name="Singh A."/>
            <person name="Wilkins M.J."/>
            <person name="Karaoz U."/>
            <person name="Brodie E.L."/>
            <person name="Williams K.H."/>
            <person name="Hubbard S.S."/>
            <person name="Banfield J.F."/>
        </authorList>
    </citation>
    <scope>NUCLEOTIDE SEQUENCE [LARGE SCALE GENOMIC DNA]</scope>
</reference>
<proteinExistence type="predicted"/>
<dbReference type="AlphaFoldDB" id="A0A1G2Q571"/>
<keyword evidence="1" id="KW-1133">Transmembrane helix</keyword>
<comment type="caution">
    <text evidence="2">The sequence shown here is derived from an EMBL/GenBank/DDBJ whole genome shotgun (WGS) entry which is preliminary data.</text>
</comment>
<dbReference type="EMBL" id="MHTC01000021">
    <property type="protein sequence ID" value="OHA55239.1"/>
    <property type="molecule type" value="Genomic_DNA"/>
</dbReference>
<gene>
    <name evidence="2" type="ORF">A2388_02350</name>
</gene>
<organism evidence="2 3">
    <name type="scientific">Candidatus Veblenbacteria bacterium RIFOXYB1_FULL_43_13</name>
    <dbReference type="NCBI Taxonomy" id="1802426"/>
    <lineage>
        <taxon>Bacteria</taxon>
        <taxon>Candidatus Vebleniibacteriota</taxon>
    </lineage>
</organism>
<keyword evidence="1" id="KW-0472">Membrane</keyword>
<protein>
    <recommendedName>
        <fullName evidence="4">Type 4 fimbrial biogenesis protein PilX N-terminal domain-containing protein</fullName>
    </recommendedName>
</protein>
<accession>A0A1G2Q571</accession>